<dbReference type="Gene3D" id="1.25.10.10">
    <property type="entry name" value="Leucine-rich Repeat Variant"/>
    <property type="match status" value="2"/>
</dbReference>
<dbReference type="AlphaFoldDB" id="A0A9P6VIQ1"/>
<evidence type="ECO:0000256" key="2">
    <source>
        <dbReference type="SAM" id="MobiDB-lite"/>
    </source>
</evidence>
<feature type="region of interest" description="Disordered" evidence="2">
    <location>
        <begin position="300"/>
        <end position="350"/>
    </location>
</feature>
<sequence length="890" mass="98223">MATLQNAAPPRKRVATYGKAARRRIPDFAFTSLPHRSQTPEVKPSEMLRSRSTGLASVPEPKKTKATMMASVSRTASPDSSPVAADIFDVPSSNDDEPTPRPAHKAVKTQNRLSKVEKDTLVVRKERVEMRKRAKLSPVRHAQKLSPVKSVTKALSPKAKPQSMVKPTTFVARPKPVHKKPAQPRTPRKLSPVQKALPTATTSPQATHVDNMDVDPPTGGSYISPRGMQMWSDLLEPADGDGIVEDTMAMKHQAQVQTSPARIVGKTLFKSAGVIKQRNPRTLPRRRLIDSLVGQATLDDDVLEEDTSESDQSDLIEASAPISNPISRNQSAAPDDPVMLTSESQSQGSQVIGPKFTYSKQRSMLAEENFMKQLELDMSQPIQPTLGKKPRRGSVPVLPKLQSFNEDEEEDSAVAIKSVHELRQAGANNRFMDEIEDLLDRIGSPTVTPSSMRRSGLLDIASKIKDKSFTRQFRSQGVELRLFVHMGRETDVIAGFTMISILLVLLSESNILPHVVTLLRTQGIARLLIRLLESQTSITMLAKDRKSNMSKVAQSLLSEHSEYLLSLPVWGEAQPRMQPKTLSPRTVALKCLELMVRQTREAGNSGDLISKELTTKLFSIMKLASDESAWELPSGKEAVDFGLALSAIESHSLAARTLSDEKIWLDDYLQIIADTLETALTQPIDKFGDFQYLLLRLTLNVTGNNEKASKVFARDSLMAVMAQVIVAMFSKISHFLTEEDLFAAVENLIVLEGVMINFAESSSAARNSFQSLQGTPHDSLDTMVKHLVDNQEKISLAESLEDNHKNIPFGYLSVLLGYLCLSPTILERVRNQLEGKTLKPLLASIEEFIGHHKTVDDLYATEDGHSPNSAFTERLEALVSILKAPKANGK</sequence>
<feature type="compositionally biased region" description="Polar residues" evidence="2">
    <location>
        <begin position="321"/>
        <end position="332"/>
    </location>
</feature>
<proteinExistence type="inferred from homology"/>
<feature type="region of interest" description="Disordered" evidence="2">
    <location>
        <begin position="1"/>
        <end position="20"/>
    </location>
</feature>
<dbReference type="PANTHER" id="PTHR22100:SF13">
    <property type="entry name" value="WINGS APART-LIKE PROTEIN HOMOLOG"/>
    <property type="match status" value="1"/>
</dbReference>
<dbReference type="InterPro" id="IPR039874">
    <property type="entry name" value="WAPL"/>
</dbReference>
<accession>A0A9P6VIQ1</accession>
<keyword evidence="5" id="KW-1185">Reference proteome</keyword>
<dbReference type="PANTHER" id="PTHR22100">
    <property type="entry name" value="WINGS APART-LIKE PROTEIN HOMOLOG"/>
    <property type="match status" value="1"/>
</dbReference>
<feature type="compositionally biased region" description="Polar residues" evidence="2">
    <location>
        <begin position="199"/>
        <end position="208"/>
    </location>
</feature>
<organism evidence="4 5">
    <name type="scientific">Hyphodiscus hymeniophilus</name>
    <dbReference type="NCBI Taxonomy" id="353542"/>
    <lineage>
        <taxon>Eukaryota</taxon>
        <taxon>Fungi</taxon>
        <taxon>Dikarya</taxon>
        <taxon>Ascomycota</taxon>
        <taxon>Pezizomycotina</taxon>
        <taxon>Leotiomycetes</taxon>
        <taxon>Helotiales</taxon>
        <taxon>Hyphodiscaceae</taxon>
        <taxon>Hyphodiscus</taxon>
    </lineage>
</organism>
<feature type="compositionally biased region" description="Polar residues" evidence="2">
    <location>
        <begin position="70"/>
        <end position="80"/>
    </location>
</feature>
<dbReference type="OrthoDB" id="78088at2759"/>
<gene>
    <name evidence="4" type="ORF">D0Z07_5282</name>
</gene>
<comment type="similarity">
    <text evidence="1">Belongs to the WAPL family.</text>
</comment>
<dbReference type="EMBL" id="VNKQ01000010">
    <property type="protein sequence ID" value="KAG0648430.1"/>
    <property type="molecule type" value="Genomic_DNA"/>
</dbReference>
<evidence type="ECO:0000313" key="4">
    <source>
        <dbReference type="EMBL" id="KAG0648430.1"/>
    </source>
</evidence>
<protein>
    <submittedName>
        <fullName evidence="4">Wings apart</fullName>
    </submittedName>
</protein>
<comment type="caution">
    <text evidence="4">The sequence shown here is derived from an EMBL/GenBank/DDBJ whole genome shotgun (WGS) entry which is preliminary data.</text>
</comment>
<dbReference type="Proteomes" id="UP000785200">
    <property type="component" value="Unassembled WGS sequence"/>
</dbReference>
<feature type="compositionally biased region" description="Polar residues" evidence="2">
    <location>
        <begin position="341"/>
        <end position="350"/>
    </location>
</feature>
<feature type="compositionally biased region" description="Acidic residues" evidence="2">
    <location>
        <begin position="300"/>
        <end position="314"/>
    </location>
</feature>
<evidence type="ECO:0000313" key="5">
    <source>
        <dbReference type="Proteomes" id="UP000785200"/>
    </source>
</evidence>
<feature type="region of interest" description="Disordered" evidence="2">
    <location>
        <begin position="31"/>
        <end position="112"/>
    </location>
</feature>
<feature type="region of interest" description="Disordered" evidence="2">
    <location>
        <begin position="132"/>
        <end position="215"/>
    </location>
</feature>
<dbReference type="Pfam" id="PF07814">
    <property type="entry name" value="WAPL"/>
    <property type="match status" value="1"/>
</dbReference>
<dbReference type="InterPro" id="IPR011989">
    <property type="entry name" value="ARM-like"/>
</dbReference>
<feature type="domain" description="Wings apart-like protein C-terminal" evidence="3">
    <location>
        <begin position="416"/>
        <end position="764"/>
    </location>
</feature>
<evidence type="ECO:0000259" key="3">
    <source>
        <dbReference type="Pfam" id="PF07814"/>
    </source>
</evidence>
<name>A0A9P6VIQ1_9HELO</name>
<feature type="compositionally biased region" description="Basic residues" evidence="2">
    <location>
        <begin position="175"/>
        <end position="188"/>
    </location>
</feature>
<evidence type="ECO:0000256" key="1">
    <source>
        <dbReference type="ARBA" id="ARBA00006854"/>
    </source>
</evidence>
<reference evidence="4" key="1">
    <citation type="submission" date="2019-07" db="EMBL/GenBank/DDBJ databases">
        <title>Hyphodiscus hymeniophilus genome sequencing and assembly.</title>
        <authorList>
            <person name="Kramer G."/>
            <person name="Nodwell J."/>
        </authorList>
    </citation>
    <scope>NUCLEOTIDE SEQUENCE</scope>
    <source>
        <strain evidence="4">ATCC 34498</strain>
    </source>
</reference>
<dbReference type="InterPro" id="IPR022771">
    <property type="entry name" value="WAPL_C"/>
</dbReference>